<feature type="domain" description="Transcriptional regulator DauR-like HTH" evidence="2">
    <location>
        <begin position="154"/>
        <end position="211"/>
    </location>
</feature>
<keyword evidence="4" id="KW-1185">Reference proteome</keyword>
<dbReference type="PANTHER" id="PTHR35568:SF1">
    <property type="entry name" value="TRANSCRIPTIONAL REGULATOR DAUR"/>
    <property type="match status" value="1"/>
</dbReference>
<dbReference type="InterPro" id="IPR013559">
    <property type="entry name" value="YheO"/>
</dbReference>
<dbReference type="EMBL" id="JAUJWU010000001">
    <property type="protein sequence ID" value="MDN7245475.1"/>
    <property type="molecule type" value="Genomic_DNA"/>
</dbReference>
<dbReference type="InterPro" id="IPR039445">
    <property type="entry name" value="DauR-like_HTH"/>
</dbReference>
<dbReference type="Pfam" id="PF08348">
    <property type="entry name" value="PAS_6"/>
    <property type="match status" value="1"/>
</dbReference>
<evidence type="ECO:0000259" key="2">
    <source>
        <dbReference type="Pfam" id="PF13309"/>
    </source>
</evidence>
<dbReference type="Pfam" id="PF13309">
    <property type="entry name" value="HTH_22"/>
    <property type="match status" value="1"/>
</dbReference>
<gene>
    <name evidence="3" type="ORF">QWY13_08170</name>
</gene>
<comment type="caution">
    <text evidence="3">The sequence shown here is derived from an EMBL/GenBank/DDBJ whole genome shotgun (WGS) entry which is preliminary data.</text>
</comment>
<dbReference type="InterPro" id="IPR039446">
    <property type="entry name" value="DauR-like"/>
</dbReference>
<dbReference type="Proteomes" id="UP001172142">
    <property type="component" value="Unassembled WGS sequence"/>
</dbReference>
<reference evidence="3 4" key="1">
    <citation type="submission" date="2023-07" db="EMBL/GenBank/DDBJ databases">
        <title>Novel species in genus Planococcus.</title>
        <authorList>
            <person name="Ning S."/>
        </authorList>
    </citation>
    <scope>NUCLEOTIDE SEQUENCE [LARGE SCALE GENOMIC DNA]</scope>
    <source>
        <strain evidence="3 4">N017</strain>
    </source>
</reference>
<proteinExistence type="predicted"/>
<accession>A0ABT8NC68</accession>
<dbReference type="PANTHER" id="PTHR35568">
    <property type="entry name" value="TRANSCRIPTIONAL REGULATOR DAUR"/>
    <property type="match status" value="1"/>
</dbReference>
<evidence type="ECO:0000313" key="3">
    <source>
        <dbReference type="EMBL" id="MDN7245475.1"/>
    </source>
</evidence>
<protein>
    <submittedName>
        <fullName evidence="3">Helix-turn-helix transcriptional regulator</fullName>
    </submittedName>
</protein>
<feature type="domain" description="YheO-like" evidence="1">
    <location>
        <begin position="8"/>
        <end position="116"/>
    </location>
</feature>
<organism evidence="3 4">
    <name type="scientific">Planococcus shenhongbingii</name>
    <dbReference type="NCBI Taxonomy" id="3058398"/>
    <lineage>
        <taxon>Bacteria</taxon>
        <taxon>Bacillati</taxon>
        <taxon>Bacillota</taxon>
        <taxon>Bacilli</taxon>
        <taxon>Bacillales</taxon>
        <taxon>Caryophanaceae</taxon>
        <taxon>Planococcus</taxon>
    </lineage>
</organism>
<sequence>MFTMHKILETYIPIAEVIAKTFGQDCEVVVHDLTVPQNSVVYTVNNHVTGRKVGQSFDHLITEVLLSQNFTNDFSANYYFQTEDGRMIKSSTLLIRDQEKKVMGALCINVDTTAITENINWLSKMIPANPNQFPKPVPKQENLSEMEHIREIADELIDKIIGDKPLEKLRRDEKVEMIRFMEEKGVFLIRGTIDKVAEKLNISKVTVYSYIEEIKGKSSSSEKVV</sequence>
<name>A0ABT8NC68_9BACL</name>
<evidence type="ECO:0000259" key="1">
    <source>
        <dbReference type="Pfam" id="PF08348"/>
    </source>
</evidence>
<evidence type="ECO:0000313" key="4">
    <source>
        <dbReference type="Proteomes" id="UP001172142"/>
    </source>
</evidence>